<keyword evidence="7" id="KW-1185">Reference proteome</keyword>
<sequence length="1498" mass="164703">MDSRSGSPKPRKRDRVMHALGLDRFRRSASPSPRGSTSKTRKKLFEGVKTALETVVTVADVFPPLKSTAAGLLVLLKAIDDYGENRKEFTRLSEKLEALSEIMVSFPVEFPEEVGDRFRGLASIVEESQKVLEERLDPKRSKIERFILSPRDKEEVLKITQEISFAIEIAMFRSTIQNEFCTLQVVEGVGWLKARINVIEDFSGTIRTIKKDVKLLLRSELLKKLGEVTGAEYSNPERGTGCTPGSRLALLARLLVWATDRSSPHIFWLSGPAGTGKTAVSKTFCTQLDERRLLGGSFFCTLKERDLQDVSLIIPTLARIMAETRPDFGSALQKVLETDKGCRDPTKMALDRQYSKLIHEPAEKVFKSGDLLVICIDALDECRNTGAVAQLLTVLLRTTTRSVKFMLTSRPEIALRESFESSTIHSQLRLYDIEDHIVRADVILFLTERFRNVRAIYQHYQDTWPPPEIEQIADFSGKLFIVAFTAFKYITAPNGVSIERFKEFNRQSDGIEAIDSLYSDIMEEAFKGLKPREQELVHSCLSLLVSAQRPLSPHDYSRLLDKDIHLIREAFKALHSVVQVPEEGIDDGSISIYHASFVDFVTSHTPREQRWAVEKAIAHAATGDACFRIMDLMLCFGISGAQTSYLSNDDQPTPLKLSSELTYACSAWGDHAIYAGLESETLQQKVEAFLKAEKFWYWLEALSAIKAVKYGYSILWKISKAATSTELQTLSNDLGDLVHNFEIPIAHSAPHLYLSAIPFSSAPSAEAQISVPPLESVPIVHHRPSAGREILSINLGTHMGCSSLVFSPDGKYIAAAINGKDPGSYSVIVYTRGGQRSPEIPAMEHPAYIHSVAYSPNGRCIASASYDGAIRIWDAQTGMPASDPLRGHTDTVWAVAYSPDGRYITSGSEDKTIRLWDAQKGVPVLQPFAGHTGAICTVAYSSDGRYVVSGSTDYTLRIWDAQTGRAAFGPITGHTNVVSSVAYSPDGKHIVSGSYDLTVRIWDTCTGQATIGPMMGHTDDVNSVAFSPDGKFVVSSSKDKTVQIWDAQTGEIASERLEGHTAAVVSVAYSPDGKCIATGSMDNTIRLWDARMDRPASDSAPGHIFGIWTVAYSPDGKFLASGSGDGTVRVWDAQTGDLPFPPMRMDNNTPVYSLAYSPNEEYLVCGLNDGTVCLWHAQTGKPASDITVSGHTTIIYSLAFSPNGTTIASASGDKTIRLWDARTGEPRGEPLTRHTEAVAAVAWSPDGKYLASGACDTDTVRVWDLTGAQRIFEPMAGHTDDVWSVAWSPDGRHIASGSKDKTIRLWDAKTRQPIGKPITVHTEAVRTVVYSPDRSCIASGSSDATIRLWDTQTGEPLSSPIIGHGAPVMSVAFSPTDGRFASGSMDTTVRIWKLPQEESTQMPRTHPTLNDPVYLHDYPHGVYTIGSDGWLRDSAGHLLLWVPVAHRPGLYCGGLERIIGNIATTKVELTKAVAHGENWLKCRDPSSGNEAHYWPWPA</sequence>
<feature type="domain" description="Nephrocystin 3-like N-terminal" evidence="5">
    <location>
        <begin position="257"/>
        <end position="410"/>
    </location>
</feature>
<evidence type="ECO:0000256" key="1">
    <source>
        <dbReference type="ARBA" id="ARBA00022574"/>
    </source>
</evidence>
<dbReference type="Gene3D" id="2.130.10.10">
    <property type="entry name" value="YVTN repeat-like/Quinoprotein amine dehydrogenase"/>
    <property type="match status" value="6"/>
</dbReference>
<feature type="repeat" description="WD" evidence="3">
    <location>
        <begin position="971"/>
        <end position="1012"/>
    </location>
</feature>
<dbReference type="SUPFAM" id="SSF50998">
    <property type="entry name" value="Quinoprotein alcohol dehydrogenase-like"/>
    <property type="match status" value="1"/>
</dbReference>
<dbReference type="InterPro" id="IPR011047">
    <property type="entry name" value="Quinoprotein_ADH-like_sf"/>
</dbReference>
<feature type="repeat" description="WD" evidence="3">
    <location>
        <begin position="1144"/>
        <end position="1185"/>
    </location>
</feature>
<feature type="repeat" description="WD" evidence="3">
    <location>
        <begin position="1014"/>
        <end position="1055"/>
    </location>
</feature>
<evidence type="ECO:0000256" key="4">
    <source>
        <dbReference type="SAM" id="MobiDB-lite"/>
    </source>
</evidence>
<dbReference type="EMBL" id="JAACJK010000058">
    <property type="protein sequence ID" value="KAF5336453.1"/>
    <property type="molecule type" value="Genomic_DNA"/>
</dbReference>
<dbReference type="Proteomes" id="UP000541558">
    <property type="component" value="Unassembled WGS sequence"/>
</dbReference>
<evidence type="ECO:0000256" key="2">
    <source>
        <dbReference type="ARBA" id="ARBA00022737"/>
    </source>
</evidence>
<dbReference type="InterPro" id="IPR027417">
    <property type="entry name" value="P-loop_NTPase"/>
</dbReference>
<comment type="caution">
    <text evidence="6">The sequence shown here is derived from an EMBL/GenBank/DDBJ whole genome shotgun (WGS) entry which is preliminary data.</text>
</comment>
<dbReference type="InterPro" id="IPR020472">
    <property type="entry name" value="WD40_PAC1"/>
</dbReference>
<organism evidence="6 7">
    <name type="scientific">Ephemerocybe angulata</name>
    <dbReference type="NCBI Taxonomy" id="980116"/>
    <lineage>
        <taxon>Eukaryota</taxon>
        <taxon>Fungi</taxon>
        <taxon>Dikarya</taxon>
        <taxon>Basidiomycota</taxon>
        <taxon>Agaricomycotina</taxon>
        <taxon>Agaricomycetes</taxon>
        <taxon>Agaricomycetidae</taxon>
        <taxon>Agaricales</taxon>
        <taxon>Agaricineae</taxon>
        <taxon>Psathyrellaceae</taxon>
        <taxon>Ephemerocybe</taxon>
    </lineage>
</organism>
<dbReference type="Pfam" id="PF00400">
    <property type="entry name" value="WD40"/>
    <property type="match status" value="13"/>
</dbReference>
<feature type="repeat" description="WD" evidence="3">
    <location>
        <begin position="928"/>
        <end position="969"/>
    </location>
</feature>
<keyword evidence="1 3" id="KW-0853">WD repeat</keyword>
<dbReference type="InterPro" id="IPR001680">
    <property type="entry name" value="WD40_rpt"/>
</dbReference>
<feature type="repeat" description="WD" evidence="3">
    <location>
        <begin position="1100"/>
        <end position="1141"/>
    </location>
</feature>
<evidence type="ECO:0000313" key="6">
    <source>
        <dbReference type="EMBL" id="KAF5336453.1"/>
    </source>
</evidence>
<dbReference type="SMART" id="SM00320">
    <property type="entry name" value="WD40"/>
    <property type="match status" value="14"/>
</dbReference>
<dbReference type="PANTHER" id="PTHR19848">
    <property type="entry name" value="WD40 REPEAT PROTEIN"/>
    <property type="match status" value="1"/>
</dbReference>
<evidence type="ECO:0000259" key="5">
    <source>
        <dbReference type="Pfam" id="PF24883"/>
    </source>
</evidence>
<reference evidence="6 7" key="1">
    <citation type="journal article" date="2020" name="ISME J.">
        <title>Uncovering the hidden diversity of litter-decomposition mechanisms in mushroom-forming fungi.</title>
        <authorList>
            <person name="Floudas D."/>
            <person name="Bentzer J."/>
            <person name="Ahren D."/>
            <person name="Johansson T."/>
            <person name="Persson P."/>
            <person name="Tunlid A."/>
        </authorList>
    </citation>
    <scope>NUCLEOTIDE SEQUENCE [LARGE SCALE GENOMIC DNA]</scope>
    <source>
        <strain evidence="6 7">CBS 175.51</strain>
    </source>
</reference>
<dbReference type="PROSITE" id="PS00678">
    <property type="entry name" value="WD_REPEATS_1"/>
    <property type="match status" value="7"/>
</dbReference>
<dbReference type="Gene3D" id="3.40.50.300">
    <property type="entry name" value="P-loop containing nucleotide triphosphate hydrolases"/>
    <property type="match status" value="1"/>
</dbReference>
<dbReference type="PROSITE" id="PS50294">
    <property type="entry name" value="WD_REPEATS_REGION"/>
    <property type="match status" value="12"/>
</dbReference>
<dbReference type="PANTHER" id="PTHR19848:SF8">
    <property type="entry name" value="F-BOX AND WD REPEAT DOMAIN CONTAINING 7"/>
    <property type="match status" value="1"/>
</dbReference>
<feature type="repeat" description="WD" evidence="3">
    <location>
        <begin position="842"/>
        <end position="883"/>
    </location>
</feature>
<feature type="region of interest" description="Disordered" evidence="4">
    <location>
        <begin position="1"/>
        <end position="42"/>
    </location>
</feature>
<dbReference type="InterPro" id="IPR056884">
    <property type="entry name" value="NPHP3-like_N"/>
</dbReference>
<evidence type="ECO:0000256" key="3">
    <source>
        <dbReference type="PROSITE-ProRule" id="PRU00221"/>
    </source>
</evidence>
<feature type="repeat" description="WD" evidence="3">
    <location>
        <begin position="1275"/>
        <end position="1316"/>
    </location>
</feature>
<feature type="repeat" description="WD" evidence="3">
    <location>
        <begin position="1188"/>
        <end position="1229"/>
    </location>
</feature>
<dbReference type="OrthoDB" id="538223at2759"/>
<name>A0A8H5C7P4_9AGAR</name>
<feature type="repeat" description="WD" evidence="3">
    <location>
        <begin position="1318"/>
        <end position="1359"/>
    </location>
</feature>
<feature type="repeat" description="WD" evidence="3">
    <location>
        <begin position="1231"/>
        <end position="1273"/>
    </location>
</feature>
<feature type="repeat" description="WD" evidence="3">
    <location>
        <begin position="1057"/>
        <end position="1098"/>
    </location>
</feature>
<dbReference type="PRINTS" id="PR00320">
    <property type="entry name" value="GPROTEINBRPT"/>
</dbReference>
<accession>A0A8H5C7P4</accession>
<protein>
    <recommendedName>
        <fullName evidence="5">Nephrocystin 3-like N-terminal domain-containing protein</fullName>
    </recommendedName>
</protein>
<evidence type="ECO:0000313" key="7">
    <source>
        <dbReference type="Proteomes" id="UP000541558"/>
    </source>
</evidence>
<dbReference type="CDD" id="cd00200">
    <property type="entry name" value="WD40"/>
    <property type="match status" value="2"/>
</dbReference>
<dbReference type="PROSITE" id="PS50082">
    <property type="entry name" value="WD_REPEATS_2"/>
    <property type="match status" value="13"/>
</dbReference>
<feature type="repeat" description="WD" evidence="3">
    <location>
        <begin position="885"/>
        <end position="926"/>
    </location>
</feature>
<feature type="repeat" description="WD" evidence="3">
    <location>
        <begin position="1361"/>
        <end position="1402"/>
    </location>
</feature>
<gene>
    <name evidence="6" type="ORF">D9611_006664</name>
</gene>
<dbReference type="Pfam" id="PF24883">
    <property type="entry name" value="NPHP3_N"/>
    <property type="match status" value="1"/>
</dbReference>
<dbReference type="SUPFAM" id="SSF52540">
    <property type="entry name" value="P-loop containing nucleoside triphosphate hydrolases"/>
    <property type="match status" value="1"/>
</dbReference>
<dbReference type="InterPro" id="IPR015943">
    <property type="entry name" value="WD40/YVTN_repeat-like_dom_sf"/>
</dbReference>
<dbReference type="InterPro" id="IPR036322">
    <property type="entry name" value="WD40_repeat_dom_sf"/>
</dbReference>
<proteinExistence type="predicted"/>
<dbReference type="CDD" id="cd21037">
    <property type="entry name" value="MLKL_NTD"/>
    <property type="match status" value="1"/>
</dbReference>
<keyword evidence="2" id="KW-0677">Repeat</keyword>
<feature type="compositionally biased region" description="Polar residues" evidence="4">
    <location>
        <begin position="29"/>
        <end position="38"/>
    </location>
</feature>
<dbReference type="SUPFAM" id="SSF50978">
    <property type="entry name" value="WD40 repeat-like"/>
    <property type="match status" value="1"/>
</dbReference>
<dbReference type="InterPro" id="IPR059179">
    <property type="entry name" value="MLKL-like_MCAfunc"/>
</dbReference>
<dbReference type="InterPro" id="IPR019775">
    <property type="entry name" value="WD40_repeat_CS"/>
</dbReference>